<evidence type="ECO:0000256" key="5">
    <source>
        <dbReference type="ARBA" id="ARBA00022490"/>
    </source>
</evidence>
<dbReference type="InterPro" id="IPR002314">
    <property type="entry name" value="aa-tRNA-synt_IIb"/>
</dbReference>
<gene>
    <name evidence="19" type="ORF">COX93_00265</name>
</gene>
<dbReference type="PRINTS" id="PR00981">
    <property type="entry name" value="TRNASYNTHSER"/>
</dbReference>
<dbReference type="EMBL" id="PFOY01000004">
    <property type="protein sequence ID" value="PIZ87717.1"/>
    <property type="molecule type" value="Genomic_DNA"/>
</dbReference>
<comment type="catalytic activity">
    <reaction evidence="13">
        <text>tRNA(Ser) + L-serine + ATP = L-seryl-tRNA(Ser) + AMP + diphosphate + H(+)</text>
        <dbReference type="Rhea" id="RHEA:12292"/>
        <dbReference type="Rhea" id="RHEA-COMP:9669"/>
        <dbReference type="Rhea" id="RHEA-COMP:9703"/>
        <dbReference type="ChEBI" id="CHEBI:15378"/>
        <dbReference type="ChEBI" id="CHEBI:30616"/>
        <dbReference type="ChEBI" id="CHEBI:33019"/>
        <dbReference type="ChEBI" id="CHEBI:33384"/>
        <dbReference type="ChEBI" id="CHEBI:78442"/>
        <dbReference type="ChEBI" id="CHEBI:78533"/>
        <dbReference type="ChEBI" id="CHEBI:456215"/>
        <dbReference type="EC" id="6.1.1.11"/>
    </reaction>
</comment>
<keyword evidence="7" id="KW-0547">Nucleotide-binding</keyword>
<keyword evidence="5" id="KW-0963">Cytoplasm</keyword>
<feature type="site" description="Important for serine binding" evidence="15">
    <location>
        <position position="397"/>
    </location>
</feature>
<dbReference type="AlphaFoldDB" id="A0A2J0MGM2"/>
<evidence type="ECO:0000256" key="4">
    <source>
        <dbReference type="ARBA" id="ARBA00012840"/>
    </source>
</evidence>
<comment type="catalytic activity">
    <reaction evidence="12">
        <text>tRNA(Sec) + L-serine + ATP = L-seryl-tRNA(Sec) + AMP + diphosphate + H(+)</text>
        <dbReference type="Rhea" id="RHEA:42580"/>
        <dbReference type="Rhea" id="RHEA-COMP:9742"/>
        <dbReference type="Rhea" id="RHEA-COMP:10128"/>
        <dbReference type="ChEBI" id="CHEBI:15378"/>
        <dbReference type="ChEBI" id="CHEBI:30616"/>
        <dbReference type="ChEBI" id="CHEBI:33019"/>
        <dbReference type="ChEBI" id="CHEBI:33384"/>
        <dbReference type="ChEBI" id="CHEBI:78442"/>
        <dbReference type="ChEBI" id="CHEBI:78533"/>
        <dbReference type="ChEBI" id="CHEBI:456215"/>
        <dbReference type="EC" id="6.1.1.11"/>
    </reaction>
</comment>
<keyword evidence="17" id="KW-0175">Coiled coil</keyword>
<dbReference type="CDD" id="cd00770">
    <property type="entry name" value="SerRS_core"/>
    <property type="match status" value="1"/>
</dbReference>
<feature type="coiled-coil region" evidence="17">
    <location>
        <begin position="44"/>
        <end position="98"/>
    </location>
</feature>
<comment type="caution">
    <text evidence="19">The sequence shown here is derived from an EMBL/GenBank/DDBJ whole genome shotgun (WGS) entry which is preliminary data.</text>
</comment>
<comment type="pathway">
    <text evidence="2">Aminoacyl-tRNA biosynthesis; selenocysteinyl-tRNA(Sec) biosynthesis; L-seryl-tRNA(Sec) from L-serine and tRNA(Sec): step 1/1.</text>
</comment>
<proteinExistence type="inferred from homology"/>
<dbReference type="SUPFAM" id="SSF46589">
    <property type="entry name" value="tRNA-binding arm"/>
    <property type="match status" value="1"/>
</dbReference>
<evidence type="ECO:0000256" key="17">
    <source>
        <dbReference type="SAM" id="Coils"/>
    </source>
</evidence>
<evidence type="ECO:0000256" key="13">
    <source>
        <dbReference type="ARBA" id="ARBA00048823"/>
    </source>
</evidence>
<dbReference type="GO" id="GO:0004828">
    <property type="term" value="F:serine-tRNA ligase activity"/>
    <property type="evidence" value="ECO:0007669"/>
    <property type="project" value="UniProtKB-UniRule"/>
</dbReference>
<evidence type="ECO:0000256" key="6">
    <source>
        <dbReference type="ARBA" id="ARBA00022598"/>
    </source>
</evidence>
<keyword evidence="9" id="KW-0648">Protein biosynthesis</keyword>
<feature type="binding site" evidence="16">
    <location>
        <begin position="275"/>
        <end position="277"/>
    </location>
    <ligand>
        <name>ATP</name>
        <dbReference type="ChEBI" id="CHEBI:30616"/>
    </ligand>
</feature>
<dbReference type="PIRSF" id="PIRSF001529">
    <property type="entry name" value="Ser-tRNA-synth_IIa"/>
    <property type="match status" value="1"/>
</dbReference>
<dbReference type="InterPro" id="IPR010978">
    <property type="entry name" value="tRNA-bd_arm"/>
</dbReference>
<evidence type="ECO:0000256" key="9">
    <source>
        <dbReference type="ARBA" id="ARBA00022917"/>
    </source>
</evidence>
<dbReference type="GO" id="GO:0005524">
    <property type="term" value="F:ATP binding"/>
    <property type="evidence" value="ECO:0007669"/>
    <property type="project" value="UniProtKB-KW"/>
</dbReference>
<keyword evidence="8 16" id="KW-0067">ATP-binding</keyword>
<dbReference type="InterPro" id="IPR002317">
    <property type="entry name" value="Ser-tRNA-ligase_type_1"/>
</dbReference>
<evidence type="ECO:0000256" key="16">
    <source>
        <dbReference type="PIRSR" id="PIRSR001529-2"/>
    </source>
</evidence>
<evidence type="ECO:0000256" key="1">
    <source>
        <dbReference type="ARBA" id="ARBA00004496"/>
    </source>
</evidence>
<dbReference type="Gene3D" id="3.30.930.10">
    <property type="entry name" value="Bira Bifunctional Protein, Domain 2"/>
    <property type="match status" value="1"/>
</dbReference>
<evidence type="ECO:0000256" key="14">
    <source>
        <dbReference type="NCBIfam" id="TIGR00414"/>
    </source>
</evidence>
<dbReference type="PANTHER" id="PTHR43697">
    <property type="entry name" value="SERYL-TRNA SYNTHETASE"/>
    <property type="match status" value="1"/>
</dbReference>
<evidence type="ECO:0000313" key="19">
    <source>
        <dbReference type="EMBL" id="PIZ87717.1"/>
    </source>
</evidence>
<dbReference type="Proteomes" id="UP000228547">
    <property type="component" value="Unassembled WGS sequence"/>
</dbReference>
<dbReference type="GO" id="GO:0006434">
    <property type="term" value="P:seryl-tRNA aminoacylation"/>
    <property type="evidence" value="ECO:0007669"/>
    <property type="project" value="UniProtKB-UniRule"/>
</dbReference>
<evidence type="ECO:0000256" key="3">
    <source>
        <dbReference type="ARBA" id="ARBA00010728"/>
    </source>
</evidence>
<dbReference type="EC" id="6.1.1.11" evidence="4 14"/>
<comment type="subcellular location">
    <subcellularLocation>
        <location evidence="1">Cytoplasm</location>
    </subcellularLocation>
</comment>
<dbReference type="SUPFAM" id="SSF55681">
    <property type="entry name" value="Class II aaRS and biotin synthetases"/>
    <property type="match status" value="1"/>
</dbReference>
<evidence type="ECO:0000256" key="15">
    <source>
        <dbReference type="PIRSR" id="PIRSR001529-1"/>
    </source>
</evidence>
<reference evidence="20" key="1">
    <citation type="submission" date="2017-09" db="EMBL/GenBank/DDBJ databases">
        <title>Depth-based differentiation of microbial function through sediment-hosted aquifers and enrichment of novel symbionts in the deep terrestrial subsurface.</title>
        <authorList>
            <person name="Probst A.J."/>
            <person name="Ladd B."/>
            <person name="Jarett J.K."/>
            <person name="Geller-Mcgrath D.E."/>
            <person name="Sieber C.M.K."/>
            <person name="Emerson J.B."/>
            <person name="Anantharaman K."/>
            <person name="Thomas B.C."/>
            <person name="Malmstrom R."/>
            <person name="Stieglmeier M."/>
            <person name="Klingl A."/>
            <person name="Woyke T."/>
            <person name="Ryan C.M."/>
            <person name="Banfield J.F."/>
        </authorList>
    </citation>
    <scope>NUCLEOTIDE SEQUENCE [LARGE SCALE GENOMIC DNA]</scope>
</reference>
<feature type="binding site" evidence="15">
    <location>
        <position position="275"/>
    </location>
    <ligand>
        <name>L-serine</name>
        <dbReference type="ChEBI" id="CHEBI:33384"/>
    </ligand>
</feature>
<dbReference type="NCBIfam" id="TIGR00414">
    <property type="entry name" value="serS"/>
    <property type="match status" value="1"/>
</dbReference>
<evidence type="ECO:0000256" key="12">
    <source>
        <dbReference type="ARBA" id="ARBA00047929"/>
    </source>
</evidence>
<evidence type="ECO:0000256" key="11">
    <source>
        <dbReference type="ARBA" id="ARBA00039158"/>
    </source>
</evidence>
<dbReference type="InterPro" id="IPR006195">
    <property type="entry name" value="aa-tRNA-synth_II"/>
</dbReference>
<dbReference type="PANTHER" id="PTHR43697:SF1">
    <property type="entry name" value="SERINE--TRNA LIGASE"/>
    <property type="match status" value="1"/>
</dbReference>
<dbReference type="InterPro" id="IPR015866">
    <property type="entry name" value="Ser-tRNA-synth_1_N"/>
</dbReference>
<sequence length="436" mass="50706">MLDIKFIRDNKDIVQEGAKRKRVEIDIEKLLVLDDERIKQLKEVEDLRSEVNKVSQDIARNQDQALKIQLIEEMRIVKEDIKQKEEKLKVTMEEWQKMMLLIPNVTSPDVPEGPDESGNVVIRNWGEKTMFEFTPKEHYEIGEKLKIIDNQTAAEVSGARFTYLKGDLVLMQFALINFLLEILGNKEILEKIAKDKNINIDPKPFIPVVPPFMVKPNTYLKMARLDPKEDKYHLVADDMYLVGSAEHSLGPMHMNQIIDEKDMPIRYVGYSPAFRREAGSYGKDTKGILRMHQFEKLEMETFCLPENSIQEQEFLVAIQEYFLQMLKLPYQVVLICTGDMGKPDYRQIDIETWMPGQNTYRETHTADLMTSFQSRRLNTKVKRIDGKVELVHMNDATICAIGRTLIAILENYQQIDGSVKIPEVLRKYMGNKEFIK</sequence>
<evidence type="ECO:0000313" key="20">
    <source>
        <dbReference type="Proteomes" id="UP000228547"/>
    </source>
</evidence>
<evidence type="ECO:0000256" key="2">
    <source>
        <dbReference type="ARBA" id="ARBA00005045"/>
    </source>
</evidence>
<keyword evidence="10" id="KW-0030">Aminoacyl-tRNA synthetase</keyword>
<keyword evidence="6 19" id="KW-0436">Ligase</keyword>
<evidence type="ECO:0000256" key="10">
    <source>
        <dbReference type="ARBA" id="ARBA00023146"/>
    </source>
</evidence>
<dbReference type="Gene3D" id="1.10.287.40">
    <property type="entry name" value="Serine-tRNA synthetase, tRNA binding domain"/>
    <property type="match status" value="1"/>
</dbReference>
<accession>A0A2J0MGM2</accession>
<dbReference type="Pfam" id="PF02403">
    <property type="entry name" value="Seryl_tRNA_N"/>
    <property type="match status" value="1"/>
</dbReference>
<dbReference type="InterPro" id="IPR042103">
    <property type="entry name" value="SerRS_1_N_sf"/>
</dbReference>
<name>A0A2J0MGM2_9BACT</name>
<organism evidence="19 20">
    <name type="scientific">Candidatus Nomurabacteria bacterium CG_4_10_14_0_2_um_filter_30_12</name>
    <dbReference type="NCBI Taxonomy" id="1974727"/>
    <lineage>
        <taxon>Bacteria</taxon>
        <taxon>Candidatus Nomuraibacteriota</taxon>
    </lineage>
</organism>
<evidence type="ECO:0000256" key="8">
    <source>
        <dbReference type="ARBA" id="ARBA00022840"/>
    </source>
</evidence>
<comment type="similarity">
    <text evidence="3">Belongs to the class-II aminoacyl-tRNA synthetase family. Type-1 seryl-tRNA synthetase subfamily.</text>
</comment>
<feature type="binding site" evidence="15">
    <location>
        <position position="298"/>
    </location>
    <ligand>
        <name>L-serine</name>
        <dbReference type="ChEBI" id="CHEBI:33384"/>
    </ligand>
</feature>
<evidence type="ECO:0000256" key="7">
    <source>
        <dbReference type="ARBA" id="ARBA00022741"/>
    </source>
</evidence>
<dbReference type="InterPro" id="IPR033729">
    <property type="entry name" value="SerRS_core"/>
</dbReference>
<evidence type="ECO:0000259" key="18">
    <source>
        <dbReference type="PROSITE" id="PS50862"/>
    </source>
</evidence>
<dbReference type="GO" id="GO:0005737">
    <property type="term" value="C:cytoplasm"/>
    <property type="evidence" value="ECO:0007669"/>
    <property type="project" value="UniProtKB-SubCell"/>
</dbReference>
<dbReference type="Pfam" id="PF00587">
    <property type="entry name" value="tRNA-synt_2b"/>
    <property type="match status" value="1"/>
</dbReference>
<dbReference type="InterPro" id="IPR045864">
    <property type="entry name" value="aa-tRNA-synth_II/BPL/LPL"/>
</dbReference>
<feature type="domain" description="Aminoacyl-transfer RNA synthetases class-II family profile" evidence="18">
    <location>
        <begin position="205"/>
        <end position="422"/>
    </location>
</feature>
<dbReference type="PROSITE" id="PS50862">
    <property type="entry name" value="AA_TRNA_LIGASE_II"/>
    <property type="match status" value="1"/>
</dbReference>
<protein>
    <recommendedName>
        <fullName evidence="11 14">Serine--tRNA ligase</fullName>
        <ecNumber evidence="4 14">6.1.1.11</ecNumber>
    </recommendedName>
</protein>